<protein>
    <submittedName>
        <fullName evidence="1">Uncharacterized protein</fullName>
    </submittedName>
</protein>
<gene>
    <name evidence="1" type="ORF">LLCLJKAH_00217</name>
</gene>
<reference evidence="1 2" key="1">
    <citation type="submission" date="2020-09" db="EMBL/GenBank/DDBJ databases">
        <authorList>
            <person name="Jameson E."/>
        </authorList>
    </citation>
    <scope>NUCLEOTIDE SEQUENCE [LARGE SCALE GENOMIC DNA]</scope>
</reference>
<dbReference type="Proteomes" id="UP000596247">
    <property type="component" value="Chromosome"/>
</dbReference>
<keyword evidence="2" id="KW-1185">Reference proteome</keyword>
<evidence type="ECO:0000313" key="2">
    <source>
        <dbReference type="Proteomes" id="UP000596247"/>
    </source>
</evidence>
<accession>A0A7R8R5Y5</accession>
<proteinExistence type="predicted"/>
<name>A0A7R8R5Y5_9CAUD</name>
<dbReference type="EMBL" id="LR881104">
    <property type="protein sequence ID" value="CAD5236206.1"/>
    <property type="molecule type" value="Genomic_DNA"/>
</dbReference>
<organism evidence="1 2">
    <name type="scientific">Klebsiella phage vB_KvM-Eowyn</name>
    <dbReference type="NCBI Taxonomy" id="2762819"/>
    <lineage>
        <taxon>Viruses</taxon>
        <taxon>Duplodnaviria</taxon>
        <taxon>Heunggongvirae</taxon>
        <taxon>Uroviricota</taxon>
        <taxon>Caudoviricetes</taxon>
        <taxon>Chimalliviridae</taxon>
        <taxon>Eowynvirus</taxon>
        <taxon>Eowynvirus eowyn</taxon>
    </lineage>
</organism>
<sequence>MGNIESFRIALLSNIAKQVKPQQPVFKVKPSRPLTHVWKETVPDQRIGGYFKKLLSEEALWATIDEETFALRPVLFGEMSLQLIDYFNFFQRAKEAVRQGTITTPVYLRGEAHATSVYQNMQITPLQTTFNFTHWQNSSCGFGDWKEQHFRQRVFNALKRERLWLTQEVLDQLQKVINHLGKLPIKDSVPGLLDYLGDVHAIYTGIQGAPDNKLWLLSASTDLNISAAMLRDNVALRSVLDICCYSLQSQYHIEDLINLDDTELLYRQVGSRFSLSHGSL</sequence>
<evidence type="ECO:0000313" key="1">
    <source>
        <dbReference type="EMBL" id="CAD5236206.1"/>
    </source>
</evidence>